<name>A0ABQ9WNG1_9EUKA</name>
<keyword evidence="1" id="KW-0472">Membrane</keyword>
<evidence type="ECO:0000256" key="1">
    <source>
        <dbReference type="SAM" id="Phobius"/>
    </source>
</evidence>
<organism evidence="2 3">
    <name type="scientific">Blattamonas nauphoetae</name>
    <dbReference type="NCBI Taxonomy" id="2049346"/>
    <lineage>
        <taxon>Eukaryota</taxon>
        <taxon>Metamonada</taxon>
        <taxon>Preaxostyla</taxon>
        <taxon>Oxymonadida</taxon>
        <taxon>Blattamonas</taxon>
    </lineage>
</organism>
<dbReference type="EMBL" id="JARBJD010000587">
    <property type="protein sequence ID" value="KAK2940888.1"/>
    <property type="molecule type" value="Genomic_DNA"/>
</dbReference>
<comment type="caution">
    <text evidence="2">The sequence shown here is derived from an EMBL/GenBank/DDBJ whole genome shotgun (WGS) entry which is preliminary data.</text>
</comment>
<evidence type="ECO:0000313" key="3">
    <source>
        <dbReference type="Proteomes" id="UP001281761"/>
    </source>
</evidence>
<accession>A0ABQ9WNG1</accession>
<sequence>MRMCRRGVLVPVSEKRDGALRMLSVRCDVSGQPATPSALFSPAASCSALSRHERVFQTREIVDLLVSHGVGDDRVRQDEAVLVNSQLESRWAQPLLPTLTRCFFCFNSRLVFLRSWFVLVLSSPLTLTSTLAVIVCLRVCFIFSLVPVRVA</sequence>
<evidence type="ECO:0000313" key="2">
    <source>
        <dbReference type="EMBL" id="KAK2940888.1"/>
    </source>
</evidence>
<keyword evidence="1" id="KW-1133">Transmembrane helix</keyword>
<feature type="transmembrane region" description="Helical" evidence="1">
    <location>
        <begin position="116"/>
        <end position="146"/>
    </location>
</feature>
<proteinExistence type="predicted"/>
<keyword evidence="3" id="KW-1185">Reference proteome</keyword>
<dbReference type="Proteomes" id="UP001281761">
    <property type="component" value="Unassembled WGS sequence"/>
</dbReference>
<reference evidence="2 3" key="1">
    <citation type="journal article" date="2022" name="bioRxiv">
        <title>Genomics of Preaxostyla Flagellates Illuminates Evolutionary Transitions and the Path Towards Mitochondrial Loss.</title>
        <authorList>
            <person name="Novak L.V.F."/>
            <person name="Treitli S.C."/>
            <person name="Pyrih J."/>
            <person name="Halakuc P."/>
            <person name="Pipaliya S.V."/>
            <person name="Vacek V."/>
            <person name="Brzon O."/>
            <person name="Soukal P."/>
            <person name="Eme L."/>
            <person name="Dacks J.B."/>
            <person name="Karnkowska A."/>
            <person name="Elias M."/>
            <person name="Hampl V."/>
        </authorList>
    </citation>
    <scope>NUCLEOTIDE SEQUENCE [LARGE SCALE GENOMIC DNA]</scope>
    <source>
        <strain evidence="2">NAU3</strain>
        <tissue evidence="2">Gut</tissue>
    </source>
</reference>
<gene>
    <name evidence="2" type="ORF">BLNAU_24204</name>
</gene>
<keyword evidence="1" id="KW-0812">Transmembrane</keyword>
<protein>
    <submittedName>
        <fullName evidence="2">Uncharacterized protein</fullName>
    </submittedName>
</protein>